<dbReference type="Gene3D" id="4.10.830.40">
    <property type="match status" value="1"/>
</dbReference>
<dbReference type="Gene3D" id="3.30.40.10">
    <property type="entry name" value="Zinc/RING finger domain, C3HC4 (zinc finger)"/>
    <property type="match status" value="1"/>
</dbReference>
<feature type="domain" description="B box-type" evidence="9">
    <location>
        <begin position="147"/>
        <end position="187"/>
    </location>
</feature>
<dbReference type="PANTHER" id="PTHR25465:SF32">
    <property type="entry name" value="BLOODTHIRSTY-RELATED GENE FAMILY, MEMBER 16 ISOFORM X1-RELATED"/>
    <property type="match status" value="1"/>
</dbReference>
<evidence type="ECO:0000256" key="1">
    <source>
        <dbReference type="ARBA" id="ARBA00022588"/>
    </source>
</evidence>
<organism evidence="11 12">
    <name type="scientific">Amphilophus citrinellus</name>
    <name type="common">Midas cichlid</name>
    <name type="synonym">Cichlasoma citrinellum</name>
    <dbReference type="NCBI Taxonomy" id="61819"/>
    <lineage>
        <taxon>Eukaryota</taxon>
        <taxon>Metazoa</taxon>
        <taxon>Chordata</taxon>
        <taxon>Craniata</taxon>
        <taxon>Vertebrata</taxon>
        <taxon>Euteleostomi</taxon>
        <taxon>Actinopterygii</taxon>
        <taxon>Neopterygii</taxon>
        <taxon>Teleostei</taxon>
        <taxon>Neoteleostei</taxon>
        <taxon>Acanthomorphata</taxon>
        <taxon>Ovalentaria</taxon>
        <taxon>Cichlomorphae</taxon>
        <taxon>Cichliformes</taxon>
        <taxon>Cichlidae</taxon>
        <taxon>New World cichlids</taxon>
        <taxon>Cichlasomatinae</taxon>
        <taxon>Heroini</taxon>
        <taxon>Amphilophus</taxon>
    </lineage>
</organism>
<dbReference type="CDD" id="cd13733">
    <property type="entry name" value="SPRY_PRY_C-I_1"/>
    <property type="match status" value="1"/>
</dbReference>
<dbReference type="Pfam" id="PF00622">
    <property type="entry name" value="SPRY"/>
    <property type="match status" value="1"/>
</dbReference>
<dbReference type="Ensembl" id="ENSACIT00000005189.1">
    <property type="protein sequence ID" value="ENSACIP00000005027.1"/>
    <property type="gene ID" value="ENSACIG00000003975.1"/>
</dbReference>
<dbReference type="Pfam" id="PF00643">
    <property type="entry name" value="zf-B_box"/>
    <property type="match status" value="1"/>
</dbReference>
<dbReference type="InterPro" id="IPR003877">
    <property type="entry name" value="SPRY_dom"/>
</dbReference>
<dbReference type="InterPro" id="IPR001870">
    <property type="entry name" value="B30.2/SPRY"/>
</dbReference>
<dbReference type="InterPro" id="IPR000315">
    <property type="entry name" value="Znf_B-box"/>
</dbReference>
<dbReference type="Pfam" id="PF13445">
    <property type="entry name" value="zf-RING_UBOX"/>
    <property type="match status" value="1"/>
</dbReference>
<dbReference type="FunFam" id="2.60.120.920:FF:000004">
    <property type="entry name" value="Butyrophilin subfamily 1 member A1"/>
    <property type="match status" value="1"/>
</dbReference>
<dbReference type="InterPro" id="IPR001841">
    <property type="entry name" value="Znf_RING"/>
</dbReference>
<evidence type="ECO:0000259" key="9">
    <source>
        <dbReference type="PROSITE" id="PS50119"/>
    </source>
</evidence>
<dbReference type="AlphaFoldDB" id="A0A3Q0R4I2"/>
<dbReference type="SUPFAM" id="SSF49899">
    <property type="entry name" value="Concanavalin A-like lectins/glucanases"/>
    <property type="match status" value="1"/>
</dbReference>
<dbReference type="InterPro" id="IPR013083">
    <property type="entry name" value="Znf_RING/FYVE/PHD"/>
</dbReference>
<dbReference type="PANTHER" id="PTHR25465">
    <property type="entry name" value="B-BOX DOMAIN CONTAINING"/>
    <property type="match status" value="1"/>
</dbReference>
<keyword evidence="3 6" id="KW-0863">Zinc-finger</keyword>
<evidence type="ECO:0000256" key="3">
    <source>
        <dbReference type="ARBA" id="ARBA00022771"/>
    </source>
</evidence>
<sequence>MATASSLLSEERFLCSICLEVFTEPVSTPCGHNFCRPCIHEYWDTSDVCQCPFCKRKFSSRPELQVNTTISELVAEFAKMFRVNVSTPHPGLPEKGSILCDICTEMKEKAVKSCLMCLTSFCEVHLEPHQRVSVLKSHKLIDPVSNLDEKMCKRHNKITELYCRTDKACICVLCFKTGHKSHNVISLEEEYEAMIVKNGDVMANIQTMIQSRCDKIDEIENSLDASQKEADEEKEASVQVFTDFLHAIQKNQADLLEVIEERHRAMKQKAEGFLKELRMEVVELKSRRSQLEQLSQSEDHHSFLQNFSSLCSPSNKDWANVGIHSDLSFNEVRRAVAQVTQTADEILEKIPEIKMKRMREHAVDLTLDPDTAHCSLAISQDGKQVATAEKQALPKNPKRFEMYPEVLAKEGFTGGKFYFEVQVKDKNKWAVGVVRESVDRKGDTDLSVSDGYWTIGLDEGIYYTYENSPVTLELLKLLKVGIFVDFDKQVVSFYDADSKSHIYSFSGCHCKEKLYPYFCPQDNKDKMNAAPLVITPVPHTL</sequence>
<evidence type="ECO:0000256" key="2">
    <source>
        <dbReference type="ARBA" id="ARBA00022723"/>
    </source>
</evidence>
<keyword evidence="1" id="KW-0399">Innate immunity</keyword>
<dbReference type="PRINTS" id="PR01407">
    <property type="entry name" value="BUTYPHLNCDUF"/>
</dbReference>
<dbReference type="InterPro" id="IPR051051">
    <property type="entry name" value="E3_ubiq-ligase_TRIM/RNF"/>
</dbReference>
<dbReference type="PROSITE" id="PS50188">
    <property type="entry name" value="B302_SPRY"/>
    <property type="match status" value="1"/>
</dbReference>
<dbReference type="InterPro" id="IPR006574">
    <property type="entry name" value="PRY"/>
</dbReference>
<dbReference type="InterPro" id="IPR043136">
    <property type="entry name" value="B30.2/SPRY_sf"/>
</dbReference>
<dbReference type="PROSITE" id="PS00518">
    <property type="entry name" value="ZF_RING_1"/>
    <property type="match status" value="1"/>
</dbReference>
<dbReference type="InterPro" id="IPR013320">
    <property type="entry name" value="ConA-like_dom_sf"/>
</dbReference>
<feature type="domain" description="B30.2/SPRY" evidence="10">
    <location>
        <begin position="345"/>
        <end position="539"/>
    </location>
</feature>
<dbReference type="Proteomes" id="UP000261340">
    <property type="component" value="Unplaced"/>
</dbReference>
<dbReference type="InterPro" id="IPR017907">
    <property type="entry name" value="Znf_RING_CS"/>
</dbReference>
<dbReference type="InterPro" id="IPR003879">
    <property type="entry name" value="Butyrophylin_SPRY"/>
</dbReference>
<feature type="domain" description="RING-type" evidence="8">
    <location>
        <begin position="15"/>
        <end position="55"/>
    </location>
</feature>
<reference evidence="11" key="1">
    <citation type="submission" date="2025-08" db="UniProtKB">
        <authorList>
            <consortium name="Ensembl"/>
        </authorList>
    </citation>
    <scope>IDENTIFICATION</scope>
</reference>
<dbReference type="SMART" id="SM00449">
    <property type="entry name" value="SPRY"/>
    <property type="match status" value="1"/>
</dbReference>
<dbReference type="STRING" id="61819.ENSACIP00000005027"/>
<dbReference type="GO" id="GO:0045087">
    <property type="term" value="P:innate immune response"/>
    <property type="evidence" value="ECO:0007669"/>
    <property type="project" value="UniProtKB-KW"/>
</dbReference>
<dbReference type="SMART" id="SM00336">
    <property type="entry name" value="BBOX"/>
    <property type="match status" value="2"/>
</dbReference>
<dbReference type="GeneTree" id="ENSGT01040000240385"/>
<evidence type="ECO:0000256" key="6">
    <source>
        <dbReference type="PROSITE-ProRule" id="PRU00024"/>
    </source>
</evidence>
<keyword evidence="7" id="KW-0175">Coiled coil</keyword>
<evidence type="ECO:0000256" key="4">
    <source>
        <dbReference type="ARBA" id="ARBA00022833"/>
    </source>
</evidence>
<evidence type="ECO:0000259" key="8">
    <source>
        <dbReference type="PROSITE" id="PS50089"/>
    </source>
</evidence>
<keyword evidence="2" id="KW-0479">Metal-binding</keyword>
<dbReference type="SMART" id="SM00589">
    <property type="entry name" value="PRY"/>
    <property type="match status" value="1"/>
</dbReference>
<dbReference type="SMART" id="SM00184">
    <property type="entry name" value="RING"/>
    <property type="match status" value="1"/>
</dbReference>
<evidence type="ECO:0000256" key="7">
    <source>
        <dbReference type="SAM" id="Coils"/>
    </source>
</evidence>
<dbReference type="SUPFAM" id="SSF57845">
    <property type="entry name" value="B-box zinc-binding domain"/>
    <property type="match status" value="1"/>
</dbReference>
<name>A0A3Q0R4I2_AMPCI</name>
<dbReference type="Gene3D" id="3.30.160.60">
    <property type="entry name" value="Classic Zinc Finger"/>
    <property type="match status" value="1"/>
</dbReference>
<evidence type="ECO:0000256" key="5">
    <source>
        <dbReference type="ARBA" id="ARBA00022859"/>
    </source>
</evidence>
<dbReference type="SUPFAM" id="SSF57850">
    <property type="entry name" value="RING/U-box"/>
    <property type="match status" value="1"/>
</dbReference>
<dbReference type="Pfam" id="PF25600">
    <property type="entry name" value="TRIM_CC"/>
    <property type="match status" value="1"/>
</dbReference>
<evidence type="ECO:0000313" key="12">
    <source>
        <dbReference type="Proteomes" id="UP000261340"/>
    </source>
</evidence>
<keyword evidence="4" id="KW-0862">Zinc</keyword>
<accession>A0A3Q0R4I2</accession>
<dbReference type="Gene3D" id="2.60.120.920">
    <property type="match status" value="1"/>
</dbReference>
<dbReference type="InterPro" id="IPR027370">
    <property type="entry name" value="Znf-RING_euk"/>
</dbReference>
<dbReference type="Pfam" id="PF13765">
    <property type="entry name" value="PRY"/>
    <property type="match status" value="1"/>
</dbReference>
<keyword evidence="5" id="KW-0391">Immunity</keyword>
<dbReference type="CDD" id="cd19769">
    <property type="entry name" value="Bbox2_TRIM16-like"/>
    <property type="match status" value="1"/>
</dbReference>
<feature type="coiled-coil region" evidence="7">
    <location>
        <begin position="216"/>
        <end position="294"/>
    </location>
</feature>
<keyword evidence="12" id="KW-1185">Reference proteome</keyword>
<dbReference type="GO" id="GO:0005737">
    <property type="term" value="C:cytoplasm"/>
    <property type="evidence" value="ECO:0007669"/>
    <property type="project" value="UniProtKB-ARBA"/>
</dbReference>
<dbReference type="InterPro" id="IPR058030">
    <property type="entry name" value="TRIM8/14/16/25/29/45/65_CC"/>
</dbReference>
<evidence type="ECO:0000313" key="11">
    <source>
        <dbReference type="Ensembl" id="ENSACIP00000005027.1"/>
    </source>
</evidence>
<reference evidence="11" key="2">
    <citation type="submission" date="2025-09" db="UniProtKB">
        <authorList>
            <consortium name="Ensembl"/>
        </authorList>
    </citation>
    <scope>IDENTIFICATION</scope>
</reference>
<proteinExistence type="predicted"/>
<dbReference type="PROSITE" id="PS50089">
    <property type="entry name" value="ZF_RING_2"/>
    <property type="match status" value="1"/>
</dbReference>
<dbReference type="GO" id="GO:0008270">
    <property type="term" value="F:zinc ion binding"/>
    <property type="evidence" value="ECO:0007669"/>
    <property type="project" value="UniProtKB-KW"/>
</dbReference>
<evidence type="ECO:0000259" key="10">
    <source>
        <dbReference type="PROSITE" id="PS50188"/>
    </source>
</evidence>
<protein>
    <submittedName>
        <fullName evidence="11">Uncharacterized protein</fullName>
    </submittedName>
</protein>
<dbReference type="PROSITE" id="PS50119">
    <property type="entry name" value="ZF_BBOX"/>
    <property type="match status" value="1"/>
</dbReference>
<dbReference type="OMA" id="RSEDHHC"/>